<dbReference type="SUPFAM" id="SSF55205">
    <property type="entry name" value="EPT/RTPC-like"/>
    <property type="match status" value="1"/>
</dbReference>
<dbReference type="InterPro" id="IPR013792">
    <property type="entry name" value="RNA3'P_cycl/enolpyr_Trfase_a/b"/>
</dbReference>
<evidence type="ECO:0000256" key="1">
    <source>
        <dbReference type="ARBA" id="ARBA00004496"/>
    </source>
</evidence>
<evidence type="ECO:0000313" key="15">
    <source>
        <dbReference type="Proteomes" id="UP000824123"/>
    </source>
</evidence>
<keyword evidence="4 12" id="KW-0132">Cell division</keyword>
<evidence type="ECO:0000256" key="10">
    <source>
        <dbReference type="ARBA" id="ARBA00038367"/>
    </source>
</evidence>
<dbReference type="Pfam" id="PF00275">
    <property type="entry name" value="EPSP_synthase"/>
    <property type="match status" value="1"/>
</dbReference>
<dbReference type="InterPro" id="IPR005750">
    <property type="entry name" value="UDP_GlcNAc_COvinyl_MurA"/>
</dbReference>
<protein>
    <recommendedName>
        <fullName evidence="12">UDP-N-acetylglucosamine 1-carboxyvinyltransferase</fullName>
        <ecNumber evidence="12">2.5.1.7</ecNumber>
    </recommendedName>
    <alternativeName>
        <fullName evidence="12">Enoylpyruvate transferase</fullName>
    </alternativeName>
    <alternativeName>
        <fullName evidence="12">UDP-N-acetylglucosamine enolpyruvyl transferase</fullName>
        <shortName evidence="12">EPT</shortName>
    </alternativeName>
</protein>
<dbReference type="InterPro" id="IPR050068">
    <property type="entry name" value="MurA_subfamily"/>
</dbReference>
<feature type="binding site" evidence="12">
    <location>
        <position position="91"/>
    </location>
    <ligand>
        <name>UDP-N-acetyl-alpha-D-glucosamine</name>
        <dbReference type="ChEBI" id="CHEBI:57705"/>
    </ligand>
</feature>
<keyword evidence="6 12" id="KW-0133">Cell shape</keyword>
<dbReference type="PANTHER" id="PTHR43783:SF1">
    <property type="entry name" value="UDP-N-ACETYLGLUCOSAMINE 1-CARBOXYVINYLTRANSFERASE"/>
    <property type="match status" value="1"/>
</dbReference>
<dbReference type="GO" id="GO:0005737">
    <property type="term" value="C:cytoplasm"/>
    <property type="evidence" value="ECO:0007669"/>
    <property type="project" value="UniProtKB-SubCell"/>
</dbReference>
<accession>A0A9D1LPP0</accession>
<dbReference type="GO" id="GO:0009252">
    <property type="term" value="P:peptidoglycan biosynthetic process"/>
    <property type="evidence" value="ECO:0007669"/>
    <property type="project" value="UniProtKB-UniRule"/>
</dbReference>
<comment type="catalytic activity">
    <reaction evidence="11 12">
        <text>phosphoenolpyruvate + UDP-N-acetyl-alpha-D-glucosamine = UDP-N-acetyl-3-O-(1-carboxyvinyl)-alpha-D-glucosamine + phosphate</text>
        <dbReference type="Rhea" id="RHEA:18681"/>
        <dbReference type="ChEBI" id="CHEBI:43474"/>
        <dbReference type="ChEBI" id="CHEBI:57705"/>
        <dbReference type="ChEBI" id="CHEBI:58702"/>
        <dbReference type="ChEBI" id="CHEBI:68483"/>
        <dbReference type="EC" id="2.5.1.7"/>
    </reaction>
</comment>
<dbReference type="GO" id="GO:0071555">
    <property type="term" value="P:cell wall organization"/>
    <property type="evidence" value="ECO:0007669"/>
    <property type="project" value="UniProtKB-KW"/>
</dbReference>
<keyword evidence="5 12" id="KW-0808">Transferase</keyword>
<feature type="domain" description="Enolpyruvate transferase" evidence="13">
    <location>
        <begin position="7"/>
        <end position="400"/>
    </location>
</feature>
<dbReference type="GO" id="GO:0051301">
    <property type="term" value="P:cell division"/>
    <property type="evidence" value="ECO:0007669"/>
    <property type="project" value="UniProtKB-KW"/>
</dbReference>
<keyword evidence="8 12" id="KW-0131">Cell cycle</keyword>
<dbReference type="GO" id="GO:0019277">
    <property type="term" value="P:UDP-N-acetylgalactosamine biosynthetic process"/>
    <property type="evidence" value="ECO:0007669"/>
    <property type="project" value="InterPro"/>
</dbReference>
<comment type="subcellular location">
    <subcellularLocation>
        <location evidence="1 12">Cytoplasm</location>
    </subcellularLocation>
</comment>
<name>A0A9D1LPP0_9FIRM</name>
<comment type="caution">
    <text evidence="14">The sequence shown here is derived from an EMBL/GenBank/DDBJ whole genome shotgun (WGS) entry which is preliminary data.</text>
</comment>
<evidence type="ECO:0000256" key="3">
    <source>
        <dbReference type="ARBA" id="ARBA00022490"/>
    </source>
</evidence>
<comment type="caution">
    <text evidence="12">Lacks conserved residue(s) required for the propagation of feature annotation.</text>
</comment>
<evidence type="ECO:0000259" key="13">
    <source>
        <dbReference type="Pfam" id="PF00275"/>
    </source>
</evidence>
<feature type="modified residue" description="2-(S-cysteinyl)pyruvic acid O-phosphothioketal" evidence="12">
    <location>
        <position position="115"/>
    </location>
</feature>
<dbReference type="Proteomes" id="UP000824123">
    <property type="component" value="Unassembled WGS sequence"/>
</dbReference>
<gene>
    <name evidence="12 14" type="primary">murA</name>
    <name evidence="14" type="ORF">IAC59_00580</name>
</gene>
<evidence type="ECO:0000256" key="12">
    <source>
        <dbReference type="HAMAP-Rule" id="MF_00111"/>
    </source>
</evidence>
<reference evidence="14" key="1">
    <citation type="submission" date="2020-10" db="EMBL/GenBank/DDBJ databases">
        <authorList>
            <person name="Gilroy R."/>
        </authorList>
    </citation>
    <scope>NUCLEOTIDE SEQUENCE</scope>
    <source>
        <strain evidence="14">ChiSxjej2B14-8506</strain>
    </source>
</reference>
<evidence type="ECO:0000256" key="9">
    <source>
        <dbReference type="ARBA" id="ARBA00023316"/>
    </source>
</evidence>
<evidence type="ECO:0000256" key="6">
    <source>
        <dbReference type="ARBA" id="ARBA00022960"/>
    </source>
</evidence>
<dbReference type="EMBL" id="DVNK01000005">
    <property type="protein sequence ID" value="HIU45736.1"/>
    <property type="molecule type" value="Genomic_DNA"/>
</dbReference>
<comment type="function">
    <text evidence="12">Cell wall formation. Adds enolpyruvyl to UDP-N-acetylglucosamine.</text>
</comment>
<evidence type="ECO:0000256" key="5">
    <source>
        <dbReference type="ARBA" id="ARBA00022679"/>
    </source>
</evidence>
<feature type="active site" description="Proton donor" evidence="12">
    <location>
        <position position="115"/>
    </location>
</feature>
<dbReference type="HAMAP" id="MF_00111">
    <property type="entry name" value="MurA"/>
    <property type="match status" value="1"/>
</dbReference>
<feature type="binding site" evidence="12">
    <location>
        <begin position="22"/>
        <end position="23"/>
    </location>
    <ligand>
        <name>phosphoenolpyruvate</name>
        <dbReference type="ChEBI" id="CHEBI:58702"/>
    </ligand>
</feature>
<evidence type="ECO:0000256" key="11">
    <source>
        <dbReference type="ARBA" id="ARBA00047527"/>
    </source>
</evidence>
<dbReference type="Gene3D" id="3.65.10.10">
    <property type="entry name" value="Enolpyruvate transferase domain"/>
    <property type="match status" value="2"/>
</dbReference>
<dbReference type="GO" id="GO:0008360">
    <property type="term" value="P:regulation of cell shape"/>
    <property type="evidence" value="ECO:0007669"/>
    <property type="project" value="UniProtKB-KW"/>
</dbReference>
<keyword evidence="9 12" id="KW-0961">Cell wall biogenesis/degradation</keyword>
<organism evidence="14 15">
    <name type="scientific">Candidatus Fimadaptatus faecigallinarum</name>
    <dbReference type="NCBI Taxonomy" id="2840814"/>
    <lineage>
        <taxon>Bacteria</taxon>
        <taxon>Bacillati</taxon>
        <taxon>Bacillota</taxon>
        <taxon>Clostridia</taxon>
        <taxon>Eubacteriales</taxon>
        <taxon>Candidatus Fimadaptatus</taxon>
    </lineage>
</organism>
<evidence type="ECO:0000256" key="7">
    <source>
        <dbReference type="ARBA" id="ARBA00022984"/>
    </source>
</evidence>
<dbReference type="InterPro" id="IPR036968">
    <property type="entry name" value="Enolpyruvate_Tfrase_sf"/>
</dbReference>
<dbReference type="CDD" id="cd01555">
    <property type="entry name" value="UdpNAET"/>
    <property type="match status" value="1"/>
</dbReference>
<comment type="similarity">
    <text evidence="10 12">Belongs to the EPSP synthase family. MurA subfamily.</text>
</comment>
<evidence type="ECO:0000256" key="2">
    <source>
        <dbReference type="ARBA" id="ARBA00004752"/>
    </source>
</evidence>
<keyword evidence="7 12" id="KW-0573">Peptidoglycan synthesis</keyword>
<dbReference type="EC" id="2.5.1.7" evidence="12"/>
<feature type="binding site" evidence="12">
    <location>
        <position position="323"/>
    </location>
    <ligand>
        <name>UDP-N-acetyl-alpha-D-glucosamine</name>
        <dbReference type="ChEBI" id="CHEBI:57705"/>
    </ligand>
</feature>
<dbReference type="GO" id="GO:0008760">
    <property type="term" value="F:UDP-N-acetylglucosamine 1-carboxyvinyltransferase activity"/>
    <property type="evidence" value="ECO:0007669"/>
    <property type="project" value="UniProtKB-UniRule"/>
</dbReference>
<dbReference type="PANTHER" id="PTHR43783">
    <property type="entry name" value="UDP-N-ACETYLGLUCOSAMINE 1-CARBOXYVINYLTRANSFERASE"/>
    <property type="match status" value="1"/>
</dbReference>
<reference evidence="14" key="2">
    <citation type="journal article" date="2021" name="PeerJ">
        <title>Extensive microbial diversity within the chicken gut microbiome revealed by metagenomics and culture.</title>
        <authorList>
            <person name="Gilroy R."/>
            <person name="Ravi A."/>
            <person name="Getino M."/>
            <person name="Pursley I."/>
            <person name="Horton D.L."/>
            <person name="Alikhan N.F."/>
            <person name="Baker D."/>
            <person name="Gharbi K."/>
            <person name="Hall N."/>
            <person name="Watson M."/>
            <person name="Adriaenssens E.M."/>
            <person name="Foster-Nyarko E."/>
            <person name="Jarju S."/>
            <person name="Secka A."/>
            <person name="Antonio M."/>
            <person name="Oren A."/>
            <person name="Chaudhuri R.R."/>
            <person name="La Ragione R."/>
            <person name="Hildebrand F."/>
            <person name="Pallen M.J."/>
        </authorList>
    </citation>
    <scope>NUCLEOTIDE SEQUENCE</scope>
    <source>
        <strain evidence="14">ChiSxjej2B14-8506</strain>
    </source>
</reference>
<dbReference type="NCBIfam" id="TIGR01072">
    <property type="entry name" value="murA"/>
    <property type="match status" value="1"/>
</dbReference>
<dbReference type="AlphaFoldDB" id="A0A9D1LPP0"/>
<comment type="pathway">
    <text evidence="2 12">Cell wall biogenesis; peptidoglycan biosynthesis.</text>
</comment>
<sequence>MELWEIEGGLPLRGEVCVSRAKNAVLPQMAAALLTDEPVRILNAPELIDVGRMAQMLLDLGCAVKSTPSALDIVCAAPRVQGSGAIEGLTRASVLALGPLLARCGEAHLALPGGCRIGARPIDIHLSGLEAMGAEVSIDGGTVCARGRLHPARYRLKLPSVGATENLLMAAALTPGESIIENAAREPEILDLVCMLRNMGAHVEGAGGYVLRVNGAKRLHGVTHMPIGDRIEAGTLLCAAAAAGGEVRVLGAQAAHLFAPLIALRRMGVQLASDADSIWLRGRVNTGISIVTGAFPQFPTDLQAVFMALMAGANVHSEITETMFENRMRHVSELNRMGARIELDGPTALIDGAHLRGASVEACDLRAGAALAVAAVGAMGTTRLHGAQIIRRGYENLDGKLVSMGAEIAVKVTEPVSELALPRAD</sequence>
<feature type="binding site" evidence="12">
    <location>
        <position position="301"/>
    </location>
    <ligand>
        <name>UDP-N-acetyl-alpha-D-glucosamine</name>
        <dbReference type="ChEBI" id="CHEBI:57705"/>
    </ligand>
</feature>
<dbReference type="InterPro" id="IPR001986">
    <property type="entry name" value="Enolpyruvate_Tfrase_dom"/>
</dbReference>
<evidence type="ECO:0000313" key="14">
    <source>
        <dbReference type="EMBL" id="HIU45736.1"/>
    </source>
</evidence>
<proteinExistence type="inferred from homology"/>
<keyword evidence="12" id="KW-0670">Pyruvate</keyword>
<evidence type="ECO:0000256" key="8">
    <source>
        <dbReference type="ARBA" id="ARBA00023306"/>
    </source>
</evidence>
<keyword evidence="3 12" id="KW-0963">Cytoplasm</keyword>
<dbReference type="NCBIfam" id="NF006873">
    <property type="entry name" value="PRK09369.1"/>
    <property type="match status" value="1"/>
</dbReference>
<evidence type="ECO:0000256" key="4">
    <source>
        <dbReference type="ARBA" id="ARBA00022618"/>
    </source>
</evidence>